<reference evidence="1 2" key="1">
    <citation type="journal article" date="2018" name="Front. Plant Sci.">
        <title>Red Clover (Trifolium pratense) and Zigzag Clover (T. medium) - A Picture of Genomic Similarities and Differences.</title>
        <authorList>
            <person name="Dluhosova J."/>
            <person name="Istvanek J."/>
            <person name="Nedelnik J."/>
            <person name="Repkova J."/>
        </authorList>
    </citation>
    <scope>NUCLEOTIDE SEQUENCE [LARGE SCALE GENOMIC DNA]</scope>
    <source>
        <strain evidence="2">cv. 10/8</strain>
        <tissue evidence="1">Leaf</tissue>
    </source>
</reference>
<proteinExistence type="predicted"/>
<keyword evidence="2" id="KW-1185">Reference proteome</keyword>
<dbReference type="Proteomes" id="UP000265520">
    <property type="component" value="Unassembled WGS sequence"/>
</dbReference>
<evidence type="ECO:0000313" key="2">
    <source>
        <dbReference type="Proteomes" id="UP000265520"/>
    </source>
</evidence>
<feature type="non-terminal residue" evidence="1">
    <location>
        <position position="1"/>
    </location>
</feature>
<dbReference type="EMBL" id="LXQA010002239">
    <property type="protein sequence ID" value="MCH81391.1"/>
    <property type="molecule type" value="Genomic_DNA"/>
</dbReference>
<sequence>NKNSQQTYLDVVVTGSARVLFGSIHQLKQDALVLTYNLPELVSLVL</sequence>
<organism evidence="1 2">
    <name type="scientific">Trifolium medium</name>
    <dbReference type="NCBI Taxonomy" id="97028"/>
    <lineage>
        <taxon>Eukaryota</taxon>
        <taxon>Viridiplantae</taxon>
        <taxon>Streptophyta</taxon>
        <taxon>Embryophyta</taxon>
        <taxon>Tracheophyta</taxon>
        <taxon>Spermatophyta</taxon>
        <taxon>Magnoliopsida</taxon>
        <taxon>eudicotyledons</taxon>
        <taxon>Gunneridae</taxon>
        <taxon>Pentapetalae</taxon>
        <taxon>rosids</taxon>
        <taxon>fabids</taxon>
        <taxon>Fabales</taxon>
        <taxon>Fabaceae</taxon>
        <taxon>Papilionoideae</taxon>
        <taxon>50 kb inversion clade</taxon>
        <taxon>NPAAA clade</taxon>
        <taxon>Hologalegina</taxon>
        <taxon>IRL clade</taxon>
        <taxon>Trifolieae</taxon>
        <taxon>Trifolium</taxon>
    </lineage>
</organism>
<evidence type="ECO:0000313" key="1">
    <source>
        <dbReference type="EMBL" id="MCH81391.1"/>
    </source>
</evidence>
<dbReference type="AlphaFoldDB" id="A0A392M286"/>
<gene>
    <name evidence="1" type="ORF">A2U01_0002177</name>
</gene>
<comment type="caution">
    <text evidence="1">The sequence shown here is derived from an EMBL/GenBank/DDBJ whole genome shotgun (WGS) entry which is preliminary data.</text>
</comment>
<name>A0A392M286_9FABA</name>
<accession>A0A392M286</accession>
<protein>
    <submittedName>
        <fullName evidence="1">Uncharacterized protein</fullName>
    </submittedName>
</protein>